<protein>
    <recommendedName>
        <fullName evidence="1">WGR domain-containing protein</fullName>
    </recommendedName>
</protein>
<reference evidence="2" key="1">
    <citation type="journal article" date="2015" name="Nature">
        <title>Complex archaea that bridge the gap between prokaryotes and eukaryotes.</title>
        <authorList>
            <person name="Spang A."/>
            <person name="Saw J.H."/>
            <person name="Jorgensen S.L."/>
            <person name="Zaremba-Niedzwiedzka K."/>
            <person name="Martijn J."/>
            <person name="Lind A.E."/>
            <person name="van Eijk R."/>
            <person name="Schleper C."/>
            <person name="Guy L."/>
            <person name="Ettema T.J."/>
        </authorList>
    </citation>
    <scope>NUCLEOTIDE SEQUENCE</scope>
</reference>
<dbReference type="CDD" id="cd07996">
    <property type="entry name" value="WGR_MMR_like"/>
    <property type="match status" value="1"/>
</dbReference>
<accession>A0A0F9QZW3</accession>
<evidence type="ECO:0000313" key="2">
    <source>
        <dbReference type="EMBL" id="KKN18661.1"/>
    </source>
</evidence>
<dbReference type="EMBL" id="LAZR01003406">
    <property type="protein sequence ID" value="KKN18661.1"/>
    <property type="molecule type" value="Genomic_DNA"/>
</dbReference>
<dbReference type="Pfam" id="PF05406">
    <property type="entry name" value="WGR"/>
    <property type="match status" value="1"/>
</dbReference>
<dbReference type="InterPro" id="IPR036930">
    <property type="entry name" value="WGR_dom_sf"/>
</dbReference>
<evidence type="ECO:0000259" key="1">
    <source>
        <dbReference type="Pfam" id="PF05406"/>
    </source>
</evidence>
<comment type="caution">
    <text evidence="2">The sequence shown here is derived from an EMBL/GenBank/DDBJ whole genome shotgun (WGS) entry which is preliminary data.</text>
</comment>
<sequence>MIECLLYRTNDAQRRLFYRVEIAMNLFNEVSVMREWGFAGCKPKAIIQCFGNLREASRVADRYRSKAERRGYLRH</sequence>
<organism evidence="2">
    <name type="scientific">marine sediment metagenome</name>
    <dbReference type="NCBI Taxonomy" id="412755"/>
    <lineage>
        <taxon>unclassified sequences</taxon>
        <taxon>metagenomes</taxon>
        <taxon>ecological metagenomes</taxon>
    </lineage>
</organism>
<dbReference type="SUPFAM" id="SSF142921">
    <property type="entry name" value="WGR domain-like"/>
    <property type="match status" value="1"/>
</dbReference>
<dbReference type="AlphaFoldDB" id="A0A0F9QZW3"/>
<dbReference type="InterPro" id="IPR008893">
    <property type="entry name" value="WGR_domain"/>
</dbReference>
<dbReference type="InterPro" id="IPR049809">
    <property type="entry name" value="YehF/YfeS-like_WGR"/>
</dbReference>
<feature type="domain" description="WGR" evidence="1">
    <location>
        <begin position="3"/>
        <end position="73"/>
    </location>
</feature>
<gene>
    <name evidence="2" type="ORF">LCGC14_0953540</name>
</gene>
<name>A0A0F9QZW3_9ZZZZ</name>
<proteinExistence type="predicted"/>